<keyword evidence="2" id="KW-1185">Reference proteome</keyword>
<dbReference type="RefSeq" id="XP_070897818.1">
    <property type="nucleotide sequence ID" value="XM_071040540.1"/>
</dbReference>
<protein>
    <submittedName>
        <fullName evidence="1">Uncharacterized protein</fullName>
    </submittedName>
</protein>
<organism evidence="1 2">
    <name type="scientific">Aspergillus pseudodeflectus</name>
    <dbReference type="NCBI Taxonomy" id="176178"/>
    <lineage>
        <taxon>Eukaryota</taxon>
        <taxon>Fungi</taxon>
        <taxon>Dikarya</taxon>
        <taxon>Ascomycota</taxon>
        <taxon>Pezizomycotina</taxon>
        <taxon>Eurotiomycetes</taxon>
        <taxon>Eurotiomycetidae</taxon>
        <taxon>Eurotiales</taxon>
        <taxon>Aspergillaceae</taxon>
        <taxon>Aspergillus</taxon>
        <taxon>Aspergillus subgen. Nidulantes</taxon>
    </lineage>
</organism>
<dbReference type="EMBL" id="JBFXLR010000028">
    <property type="protein sequence ID" value="KAL2847637.1"/>
    <property type="molecule type" value="Genomic_DNA"/>
</dbReference>
<proteinExistence type="predicted"/>
<name>A0ABR4K6K2_9EURO</name>
<dbReference type="GeneID" id="98155704"/>
<reference evidence="1 2" key="1">
    <citation type="submission" date="2024-07" db="EMBL/GenBank/DDBJ databases">
        <title>Section-level genome sequencing and comparative genomics of Aspergillus sections Usti and Cavernicolus.</title>
        <authorList>
            <consortium name="Lawrence Berkeley National Laboratory"/>
            <person name="Nybo J.L."/>
            <person name="Vesth T.C."/>
            <person name="Theobald S."/>
            <person name="Frisvad J.C."/>
            <person name="Larsen T.O."/>
            <person name="Kjaerboelling I."/>
            <person name="Rothschild-Mancinelli K."/>
            <person name="Lyhne E.K."/>
            <person name="Kogle M.E."/>
            <person name="Barry K."/>
            <person name="Clum A."/>
            <person name="Na H."/>
            <person name="Ledsgaard L."/>
            <person name="Lin J."/>
            <person name="Lipzen A."/>
            <person name="Kuo A."/>
            <person name="Riley R."/>
            <person name="Mondo S."/>
            <person name="LaButti K."/>
            <person name="Haridas S."/>
            <person name="Pangalinan J."/>
            <person name="Salamov A.A."/>
            <person name="Simmons B.A."/>
            <person name="Magnuson J.K."/>
            <person name="Chen J."/>
            <person name="Drula E."/>
            <person name="Henrissat B."/>
            <person name="Wiebenga A."/>
            <person name="Lubbers R.J."/>
            <person name="Gomes A.C."/>
            <person name="Macurrencykelacurrency M.R."/>
            <person name="Stajich J."/>
            <person name="Grigoriev I.V."/>
            <person name="Mortensen U.H."/>
            <person name="De vries R.P."/>
            <person name="Baker S.E."/>
            <person name="Andersen M.R."/>
        </authorList>
    </citation>
    <scope>NUCLEOTIDE SEQUENCE [LARGE SCALE GENOMIC DNA]</scope>
    <source>
        <strain evidence="1 2">CBS 756.74</strain>
    </source>
</reference>
<sequence length="97" mass="10887">MRIFRPDLRRSQGCPASHIDSQPATISEVKLPFVVVICLGLVVDKGDHPSCEQTRDIVVHVLNAKSCRTFRILCQSNNTSVGRFPLFESFALNNPYQ</sequence>
<evidence type="ECO:0000313" key="1">
    <source>
        <dbReference type="EMBL" id="KAL2847637.1"/>
    </source>
</evidence>
<comment type="caution">
    <text evidence="1">The sequence shown here is derived from an EMBL/GenBank/DDBJ whole genome shotgun (WGS) entry which is preliminary data.</text>
</comment>
<accession>A0ABR4K6K2</accession>
<dbReference type="Proteomes" id="UP001610444">
    <property type="component" value="Unassembled WGS sequence"/>
</dbReference>
<gene>
    <name evidence="1" type="ORF">BJX68DRAFT_239448</name>
</gene>
<evidence type="ECO:0000313" key="2">
    <source>
        <dbReference type="Proteomes" id="UP001610444"/>
    </source>
</evidence>